<organism evidence="1">
    <name type="scientific">Puccinia triticina (isolate 1-1 / race 1 (BBBD))</name>
    <name type="common">Brown leaf rust fungus</name>
    <dbReference type="NCBI Taxonomy" id="630390"/>
    <lineage>
        <taxon>Eukaryota</taxon>
        <taxon>Fungi</taxon>
        <taxon>Dikarya</taxon>
        <taxon>Basidiomycota</taxon>
        <taxon>Pucciniomycotina</taxon>
        <taxon>Pucciniomycetes</taxon>
        <taxon>Pucciniales</taxon>
        <taxon>Pucciniaceae</taxon>
        <taxon>Puccinia</taxon>
    </lineage>
</organism>
<dbReference type="AlphaFoldDB" id="A0A180G7K4"/>
<reference evidence="1" key="1">
    <citation type="submission" date="2009-11" db="EMBL/GenBank/DDBJ databases">
        <authorList>
            <consortium name="The Broad Institute Genome Sequencing Platform"/>
            <person name="Ward D."/>
            <person name="Feldgarden M."/>
            <person name="Earl A."/>
            <person name="Young S.K."/>
            <person name="Zeng Q."/>
            <person name="Koehrsen M."/>
            <person name="Alvarado L."/>
            <person name="Berlin A."/>
            <person name="Bochicchio J."/>
            <person name="Borenstein D."/>
            <person name="Chapman S.B."/>
            <person name="Chen Z."/>
            <person name="Engels R."/>
            <person name="Freedman E."/>
            <person name="Gellesch M."/>
            <person name="Goldberg J."/>
            <person name="Griggs A."/>
            <person name="Gujja S."/>
            <person name="Heilman E."/>
            <person name="Heiman D."/>
            <person name="Hepburn T."/>
            <person name="Howarth C."/>
            <person name="Jen D."/>
            <person name="Larson L."/>
            <person name="Lewis B."/>
            <person name="Mehta T."/>
            <person name="Park D."/>
            <person name="Pearson M."/>
            <person name="Roberts A."/>
            <person name="Saif S."/>
            <person name="Shea T."/>
            <person name="Shenoy N."/>
            <person name="Sisk P."/>
            <person name="Stolte C."/>
            <person name="Sykes S."/>
            <person name="Thomson T."/>
            <person name="Walk T."/>
            <person name="White J."/>
            <person name="Yandava C."/>
            <person name="Izard J."/>
            <person name="Baranova O.V."/>
            <person name="Blanton J.M."/>
            <person name="Tanner A.C."/>
            <person name="Dewhirst F.E."/>
            <person name="Haas B."/>
            <person name="Nusbaum C."/>
            <person name="Birren B."/>
        </authorList>
    </citation>
    <scope>NUCLEOTIDE SEQUENCE [LARGE SCALE GENOMIC DNA]</scope>
    <source>
        <strain evidence="1">1-1 BBBD Race 1</strain>
    </source>
</reference>
<dbReference type="EnsemblFungi" id="PTTG_29246-t43_1">
    <property type="protein sequence ID" value="PTTG_29246-t43_1-p1"/>
    <property type="gene ID" value="PTTG_29246"/>
</dbReference>
<reference evidence="2 3" key="3">
    <citation type="journal article" date="2017" name="G3 (Bethesda)">
        <title>Comparative analysis highlights variable genome content of wheat rusts and divergence of the mating loci.</title>
        <authorList>
            <person name="Cuomo C.A."/>
            <person name="Bakkeren G."/>
            <person name="Khalil H.B."/>
            <person name="Panwar V."/>
            <person name="Joly D."/>
            <person name="Linning R."/>
            <person name="Sakthikumar S."/>
            <person name="Song X."/>
            <person name="Adiconis X."/>
            <person name="Fan L."/>
            <person name="Goldberg J.M."/>
            <person name="Levin J.Z."/>
            <person name="Young S."/>
            <person name="Zeng Q."/>
            <person name="Anikster Y."/>
            <person name="Bruce M."/>
            <person name="Wang M."/>
            <person name="Yin C."/>
            <person name="McCallum B."/>
            <person name="Szabo L.J."/>
            <person name="Hulbert S."/>
            <person name="Chen X."/>
            <person name="Fellers J.P."/>
        </authorList>
    </citation>
    <scope>NUCLEOTIDE SEQUENCE</scope>
    <source>
        <strain evidence="2">isolate 1-1 / race 1 (BBBD)</strain>
        <strain evidence="3">Isolate 1-1 / race 1 (BBBD)</strain>
    </source>
</reference>
<dbReference type="EMBL" id="ADAS02000257">
    <property type="protein sequence ID" value="OAV87883.1"/>
    <property type="molecule type" value="Genomic_DNA"/>
</dbReference>
<accession>A0A180G7K4</accession>
<protein>
    <submittedName>
        <fullName evidence="1 2">Uncharacterized protein</fullName>
    </submittedName>
</protein>
<reference evidence="1" key="2">
    <citation type="submission" date="2016-05" db="EMBL/GenBank/DDBJ databases">
        <title>Comparative analysis highlights variable genome content of wheat rusts and divergence of the mating loci.</title>
        <authorList>
            <person name="Cuomo C.A."/>
            <person name="Bakkeren G."/>
            <person name="Szabo L."/>
            <person name="Khalil H."/>
            <person name="Joly D."/>
            <person name="Goldberg J."/>
            <person name="Young S."/>
            <person name="Zeng Q."/>
            <person name="Fellers J."/>
        </authorList>
    </citation>
    <scope>NUCLEOTIDE SEQUENCE [LARGE SCALE GENOMIC DNA]</scope>
    <source>
        <strain evidence="1">1-1 BBBD Race 1</strain>
    </source>
</reference>
<dbReference type="OrthoDB" id="88410at2759"/>
<dbReference type="VEuPathDB" id="FungiDB:PTTG_29246"/>
<evidence type="ECO:0000313" key="1">
    <source>
        <dbReference type="EMBL" id="OAV87883.1"/>
    </source>
</evidence>
<gene>
    <name evidence="1" type="ORF">PTTG_29246</name>
</gene>
<name>A0A180G7K4_PUCT1</name>
<reference evidence="2" key="4">
    <citation type="submission" date="2025-05" db="UniProtKB">
        <authorList>
            <consortium name="EnsemblFungi"/>
        </authorList>
    </citation>
    <scope>IDENTIFICATION</scope>
    <source>
        <strain evidence="2">isolate 1-1 / race 1 (BBBD)</strain>
    </source>
</reference>
<evidence type="ECO:0000313" key="3">
    <source>
        <dbReference type="Proteomes" id="UP000005240"/>
    </source>
</evidence>
<keyword evidence="3" id="KW-1185">Reference proteome</keyword>
<proteinExistence type="predicted"/>
<sequence>MGSASTNSPTPCCYLIKCIRCGKLSWAGCGLHVGDLLDKIPWELKCHCCSASSRRRE</sequence>
<evidence type="ECO:0000313" key="2">
    <source>
        <dbReference type="EnsemblFungi" id="PTTG_29246-t43_1-p1"/>
    </source>
</evidence>
<dbReference type="Proteomes" id="UP000005240">
    <property type="component" value="Unassembled WGS sequence"/>
</dbReference>